<evidence type="ECO:0000313" key="3">
    <source>
        <dbReference type="Proteomes" id="UP001161916"/>
    </source>
</evidence>
<sequence>MGRHSKKKPRTVPASTEEQSFYGIIAAGVRDGELWVRKRVRRFAATVLSLLVSVALCCCGTFLWWDTQGKAKRARIEAENSCIQQVGSMTESYNKAFRLYGQVASKFSELNESYDLDALAALQDKKPEGYKLLHCDTDLDGDVREAKALKRSFDQLSVEYRKALTPVGK</sequence>
<reference evidence="2" key="2">
    <citation type="journal article" date="2023" name="Gut Microbes">
        <title>Characterization of Bifidobacterium kashiwanohense that utilizes both milk- and plant-derived oligosaccharides.</title>
        <authorList>
            <person name="Orihara K."/>
            <person name="Yahagi K."/>
            <person name="Saito Y."/>
            <person name="Watanabe Y."/>
            <person name="Sasai T."/>
            <person name="Hara T."/>
            <person name="Tsukuda N."/>
            <person name="Oki K."/>
            <person name="Fujimoto J."/>
            <person name="Matsuki T."/>
        </authorList>
    </citation>
    <scope>NUCLEOTIDE SEQUENCE</scope>
    <source>
        <strain evidence="2">YIT 13062</strain>
    </source>
</reference>
<keyword evidence="1" id="KW-0812">Transmembrane</keyword>
<evidence type="ECO:0000313" key="2">
    <source>
        <dbReference type="EMBL" id="MDH7889138.1"/>
    </source>
</evidence>
<dbReference type="AlphaFoldDB" id="A0AA43P5Q2"/>
<protein>
    <submittedName>
        <fullName evidence="2">Uncharacterized protein</fullName>
    </submittedName>
</protein>
<evidence type="ECO:0000256" key="1">
    <source>
        <dbReference type="SAM" id="Phobius"/>
    </source>
</evidence>
<dbReference type="Proteomes" id="UP001161916">
    <property type="component" value="Unassembled WGS sequence"/>
</dbReference>
<organism evidence="2 3">
    <name type="scientific">Bifidobacterium catenulatum subsp. kashiwanohense</name>
    <dbReference type="NCBI Taxonomy" id="630129"/>
    <lineage>
        <taxon>Bacteria</taxon>
        <taxon>Bacillati</taxon>
        <taxon>Actinomycetota</taxon>
        <taxon>Actinomycetes</taxon>
        <taxon>Bifidobacteriales</taxon>
        <taxon>Bifidobacteriaceae</taxon>
        <taxon>Bifidobacterium</taxon>
    </lineage>
</organism>
<feature type="transmembrane region" description="Helical" evidence="1">
    <location>
        <begin position="43"/>
        <end position="65"/>
    </location>
</feature>
<keyword evidence="1" id="KW-1133">Transmembrane helix</keyword>
<dbReference type="EMBL" id="JAOPMH010000001">
    <property type="protein sequence ID" value="MDH7889138.1"/>
    <property type="molecule type" value="Genomic_DNA"/>
</dbReference>
<proteinExistence type="predicted"/>
<keyword evidence="1" id="KW-0472">Membrane</keyword>
<dbReference type="RefSeq" id="WP_281105331.1">
    <property type="nucleotide sequence ID" value="NZ_JAOPMH010000001.1"/>
</dbReference>
<gene>
    <name evidence="2" type="ORF">OB951_00680</name>
</gene>
<comment type="caution">
    <text evidence="2">The sequence shown here is derived from an EMBL/GenBank/DDBJ whole genome shotgun (WGS) entry which is preliminary data.</text>
</comment>
<accession>A0AA43P5Q2</accession>
<name>A0AA43P5Q2_9BIFI</name>
<reference evidence="2" key="1">
    <citation type="submission" date="2022-09" db="EMBL/GenBank/DDBJ databases">
        <authorList>
            <person name="Orihara K."/>
        </authorList>
    </citation>
    <scope>NUCLEOTIDE SEQUENCE</scope>
    <source>
        <strain evidence="2">YIT 13062</strain>
    </source>
</reference>